<evidence type="ECO:0000259" key="7">
    <source>
        <dbReference type="PROSITE" id="PS51198"/>
    </source>
</evidence>
<feature type="domain" description="UvrD-like helicase ATP-binding" evidence="7">
    <location>
        <begin position="202"/>
        <end position="614"/>
    </location>
</feature>
<reference evidence="8 9" key="1">
    <citation type="journal article" date="2017" name="Int. J. Syst. Evol. Microbiol.">
        <title>Pseudokineococcus basanitobsidens sp. nov., isolated from volcanic rock.</title>
        <authorList>
            <person name="Lee D.W."/>
            <person name="Park M.Y."/>
            <person name="Kim J.J."/>
            <person name="Kim B.S."/>
        </authorList>
    </citation>
    <scope>NUCLEOTIDE SEQUENCE [LARGE SCALE GENOMIC DNA]</scope>
    <source>
        <strain evidence="8 9">DSM 103726</strain>
    </source>
</reference>
<feature type="binding site" evidence="5">
    <location>
        <begin position="223"/>
        <end position="230"/>
    </location>
    <ligand>
        <name>ATP</name>
        <dbReference type="ChEBI" id="CHEBI:30616"/>
    </ligand>
</feature>
<feature type="compositionally biased region" description="Basic and acidic residues" evidence="6">
    <location>
        <begin position="15"/>
        <end position="37"/>
    </location>
</feature>
<feature type="region of interest" description="Disordered" evidence="6">
    <location>
        <begin position="1"/>
        <end position="37"/>
    </location>
</feature>
<dbReference type="Proteomes" id="UP001387100">
    <property type="component" value="Unassembled WGS sequence"/>
</dbReference>
<dbReference type="InterPro" id="IPR027417">
    <property type="entry name" value="P-loop_NTPase"/>
</dbReference>
<dbReference type="PROSITE" id="PS51198">
    <property type="entry name" value="UVRD_HELICASE_ATP_BIND"/>
    <property type="match status" value="1"/>
</dbReference>
<dbReference type="EMBL" id="JBBIAA010000006">
    <property type="protein sequence ID" value="MEJ5945254.1"/>
    <property type="molecule type" value="Genomic_DNA"/>
</dbReference>
<gene>
    <name evidence="8" type="ORF">WDZ17_08095</name>
</gene>
<proteinExistence type="predicted"/>
<keyword evidence="3 5" id="KW-0347">Helicase</keyword>
<accession>A0ABU8RJP4</accession>
<dbReference type="PANTHER" id="PTHR11070:SF45">
    <property type="entry name" value="DNA 3'-5' HELICASE"/>
    <property type="match status" value="1"/>
</dbReference>
<organism evidence="8 9">
    <name type="scientific">Pseudokineococcus basanitobsidens</name>
    <dbReference type="NCBI Taxonomy" id="1926649"/>
    <lineage>
        <taxon>Bacteria</taxon>
        <taxon>Bacillati</taxon>
        <taxon>Actinomycetota</taxon>
        <taxon>Actinomycetes</taxon>
        <taxon>Kineosporiales</taxon>
        <taxon>Kineosporiaceae</taxon>
        <taxon>Pseudokineococcus</taxon>
    </lineage>
</organism>
<evidence type="ECO:0000256" key="3">
    <source>
        <dbReference type="ARBA" id="ARBA00022806"/>
    </source>
</evidence>
<sequence>MTATAGPESGPTGQDDDRSGRDVARERERGREQEAVEERYARLDDLRRRTRAELVAVRRSETTGTHQNRSERDSFAALHEGRLAQLDAVEERLVFGRLDLAGGERRYVGRLGLADTAQQRLLVDWRAPASEPFYQATAARPGGVVRRRHLSLRGRSVAGLEDDVLDAEGLDDLGLEALGGEGALMSALGAQRTGRMGDIVATIQAEQDAVIRSPADGVLVVQGGPGTGKTAVALHRAAFLLYAHRERLARSGVLVVGPSPVFLRYIEQVLPSLGENGVLTSTAGQLFPGVDARGSDRPAVARLKGDDRWLEVLRRAVAARQRVPDRPQRLDVEGTAVTLTPRAVARARERARGSGQPHNEARTGFVRDLLLHLADGVARAQGNRLEPEDRPGVVADLRASRDVRVALNLAWMPMSPQKLVGDLLTRPHRLAEAAEGLLSAPEQALLLREPGDPWTVDDVPLLDEAAEVLGDDETGASAAAARADDRRREEALSLAREVLDSGAGETSVEGFTASAEDLAARQSDLGGPALTVAERAAQDRTWTFGHVVVDEAQELSPMMWRLLVRRCPSRSMTVVGDLAQTRSAAGASTWGEVLDPFAAGRWRLEELTVNYRTPRQVMDAAAAVLAVTGAPGRTPTSVREGEGPPVLTTLPDAAAERATLLRAVVEDEAARTAGGRLAVLVPPGRLAEAAGALGEAVAGPDGTPLPVATGAGALDRPVAVMTVAESKGLEFDAVVLLDPAGVLGGPDAEDPRAGAHDLYVAMTRPTQRLHVLAPAGLDADLAGAITGAA</sequence>
<keyword evidence="1 5" id="KW-0547">Nucleotide-binding</keyword>
<evidence type="ECO:0000256" key="4">
    <source>
        <dbReference type="ARBA" id="ARBA00022840"/>
    </source>
</evidence>
<evidence type="ECO:0000256" key="1">
    <source>
        <dbReference type="ARBA" id="ARBA00022741"/>
    </source>
</evidence>
<dbReference type="PANTHER" id="PTHR11070">
    <property type="entry name" value="UVRD / RECB / PCRA DNA HELICASE FAMILY MEMBER"/>
    <property type="match status" value="1"/>
</dbReference>
<dbReference type="InterPro" id="IPR014016">
    <property type="entry name" value="UvrD-like_ATP-bd"/>
</dbReference>
<comment type="caution">
    <text evidence="8">The sequence shown here is derived from an EMBL/GenBank/DDBJ whole genome shotgun (WGS) entry which is preliminary data.</text>
</comment>
<keyword evidence="9" id="KW-1185">Reference proteome</keyword>
<name>A0ABU8RJP4_9ACTN</name>
<dbReference type="Gene3D" id="3.40.50.300">
    <property type="entry name" value="P-loop containing nucleotide triphosphate hydrolases"/>
    <property type="match status" value="3"/>
</dbReference>
<evidence type="ECO:0000313" key="9">
    <source>
        <dbReference type="Proteomes" id="UP001387100"/>
    </source>
</evidence>
<evidence type="ECO:0000256" key="5">
    <source>
        <dbReference type="PROSITE-ProRule" id="PRU00560"/>
    </source>
</evidence>
<dbReference type="InterPro" id="IPR000212">
    <property type="entry name" value="DNA_helicase_UvrD/REP"/>
</dbReference>
<evidence type="ECO:0000313" key="8">
    <source>
        <dbReference type="EMBL" id="MEJ5945254.1"/>
    </source>
</evidence>
<evidence type="ECO:0000256" key="6">
    <source>
        <dbReference type="SAM" id="MobiDB-lite"/>
    </source>
</evidence>
<evidence type="ECO:0000256" key="2">
    <source>
        <dbReference type="ARBA" id="ARBA00022801"/>
    </source>
</evidence>
<dbReference type="SUPFAM" id="SSF52540">
    <property type="entry name" value="P-loop containing nucleoside triphosphate hydrolases"/>
    <property type="match status" value="1"/>
</dbReference>
<protein>
    <submittedName>
        <fullName evidence="8">AAA family ATPase</fullName>
    </submittedName>
</protein>
<dbReference type="RefSeq" id="WP_339574634.1">
    <property type="nucleotide sequence ID" value="NZ_JBBIAA010000006.1"/>
</dbReference>
<keyword evidence="4 5" id="KW-0067">ATP-binding</keyword>
<keyword evidence="2 5" id="KW-0378">Hydrolase</keyword>